<gene>
    <name evidence="1" type="ORF">DIZ80_00345</name>
</gene>
<keyword evidence="2" id="KW-1185">Reference proteome</keyword>
<dbReference type="Proteomes" id="UP000254266">
    <property type="component" value="Unassembled WGS sequence"/>
</dbReference>
<organism evidence="1 2">
    <name type="scientific">endosymbiont of Galathealinum brachiosum</name>
    <dbReference type="NCBI Taxonomy" id="2200906"/>
    <lineage>
        <taxon>Bacteria</taxon>
        <taxon>Pseudomonadati</taxon>
        <taxon>Pseudomonadota</taxon>
        <taxon>Gammaproteobacteria</taxon>
        <taxon>sulfur-oxidizing symbionts</taxon>
    </lineage>
</organism>
<sequence>MQAVQPVIVKTPEMEVNFTPRSANQMGSFYEARGFPKEMRDVIKQQCFITIGIHNTSNKKIWLDMSNWKFTAGGKPIIREHRDYWKQRWQNMGVPLSKQSTFRWTLIPETLDYLPGEHEGGNILLPFSDQPISVTATFATGENKQGEQIVITTDKLYCAEDAQENAE</sequence>
<dbReference type="EMBL" id="QFXC01000002">
    <property type="protein sequence ID" value="RDH85960.1"/>
    <property type="molecule type" value="Genomic_DNA"/>
</dbReference>
<dbReference type="AlphaFoldDB" id="A0A370DN15"/>
<name>A0A370DN15_9GAMM</name>
<accession>A0A370DN15</accession>
<evidence type="ECO:0000313" key="1">
    <source>
        <dbReference type="EMBL" id="RDH85960.1"/>
    </source>
</evidence>
<protein>
    <submittedName>
        <fullName evidence="1">Uncharacterized protein</fullName>
    </submittedName>
</protein>
<comment type="caution">
    <text evidence="1">The sequence shown here is derived from an EMBL/GenBank/DDBJ whole genome shotgun (WGS) entry which is preliminary data.</text>
</comment>
<reference evidence="1 2" key="1">
    <citation type="journal article" date="2018" name="ISME J.">
        <title>Endosymbiont genomes yield clues of tubeworm success.</title>
        <authorList>
            <person name="Li Y."/>
            <person name="Liles M.R."/>
            <person name="Halanych K.M."/>
        </authorList>
    </citation>
    <scope>NUCLEOTIDE SEQUENCE [LARGE SCALE GENOMIC DNA]</scope>
    <source>
        <strain evidence="1">A1464</strain>
    </source>
</reference>
<evidence type="ECO:0000313" key="2">
    <source>
        <dbReference type="Proteomes" id="UP000254266"/>
    </source>
</evidence>
<proteinExistence type="predicted"/>